<feature type="region of interest" description="Disordered" evidence="1">
    <location>
        <begin position="596"/>
        <end position="691"/>
    </location>
</feature>
<name>A0A210QED7_MIZYE</name>
<feature type="compositionally biased region" description="Polar residues" evidence="1">
    <location>
        <begin position="624"/>
        <end position="652"/>
    </location>
</feature>
<feature type="transmembrane region" description="Helical" evidence="2">
    <location>
        <begin position="217"/>
        <end position="236"/>
    </location>
</feature>
<gene>
    <name evidence="3" type="ORF">KP79_PYT07137</name>
</gene>
<feature type="transmembrane region" description="Helical" evidence="2">
    <location>
        <begin position="473"/>
        <end position="493"/>
    </location>
</feature>
<comment type="caution">
    <text evidence="3">The sequence shown here is derived from an EMBL/GenBank/DDBJ whole genome shotgun (WGS) entry which is preliminary data.</text>
</comment>
<dbReference type="Pfam" id="PF07690">
    <property type="entry name" value="MFS_1"/>
    <property type="match status" value="1"/>
</dbReference>
<evidence type="ECO:0000256" key="1">
    <source>
        <dbReference type="SAM" id="MobiDB-lite"/>
    </source>
</evidence>
<dbReference type="OrthoDB" id="6499973at2759"/>
<dbReference type="EMBL" id="NEDP02004030">
    <property type="protein sequence ID" value="OWF47127.1"/>
    <property type="molecule type" value="Genomic_DNA"/>
</dbReference>
<dbReference type="InterPro" id="IPR036259">
    <property type="entry name" value="MFS_trans_sf"/>
</dbReference>
<feature type="transmembrane region" description="Helical" evidence="2">
    <location>
        <begin position="131"/>
        <end position="152"/>
    </location>
</feature>
<dbReference type="SUPFAM" id="SSF103473">
    <property type="entry name" value="MFS general substrate transporter"/>
    <property type="match status" value="1"/>
</dbReference>
<keyword evidence="2" id="KW-0812">Transmembrane</keyword>
<feature type="compositionally biased region" description="Low complexity" evidence="1">
    <location>
        <begin position="18"/>
        <end position="35"/>
    </location>
</feature>
<reference evidence="3 4" key="1">
    <citation type="journal article" date="2017" name="Nat. Ecol. Evol.">
        <title>Scallop genome provides insights into evolution of bilaterian karyotype and development.</title>
        <authorList>
            <person name="Wang S."/>
            <person name="Zhang J."/>
            <person name="Jiao W."/>
            <person name="Li J."/>
            <person name="Xun X."/>
            <person name="Sun Y."/>
            <person name="Guo X."/>
            <person name="Huan P."/>
            <person name="Dong B."/>
            <person name="Zhang L."/>
            <person name="Hu X."/>
            <person name="Sun X."/>
            <person name="Wang J."/>
            <person name="Zhao C."/>
            <person name="Wang Y."/>
            <person name="Wang D."/>
            <person name="Huang X."/>
            <person name="Wang R."/>
            <person name="Lv J."/>
            <person name="Li Y."/>
            <person name="Zhang Z."/>
            <person name="Liu B."/>
            <person name="Lu W."/>
            <person name="Hui Y."/>
            <person name="Liang J."/>
            <person name="Zhou Z."/>
            <person name="Hou R."/>
            <person name="Li X."/>
            <person name="Liu Y."/>
            <person name="Li H."/>
            <person name="Ning X."/>
            <person name="Lin Y."/>
            <person name="Zhao L."/>
            <person name="Xing Q."/>
            <person name="Dou J."/>
            <person name="Li Y."/>
            <person name="Mao J."/>
            <person name="Guo H."/>
            <person name="Dou H."/>
            <person name="Li T."/>
            <person name="Mu C."/>
            <person name="Jiang W."/>
            <person name="Fu Q."/>
            <person name="Fu X."/>
            <person name="Miao Y."/>
            <person name="Liu J."/>
            <person name="Yu Q."/>
            <person name="Li R."/>
            <person name="Liao H."/>
            <person name="Li X."/>
            <person name="Kong Y."/>
            <person name="Jiang Z."/>
            <person name="Chourrout D."/>
            <person name="Li R."/>
            <person name="Bao Z."/>
        </authorList>
    </citation>
    <scope>NUCLEOTIDE SEQUENCE [LARGE SCALE GENOMIC DNA]</scope>
    <source>
        <strain evidence="3 4">PY_sf001</strain>
    </source>
</reference>
<keyword evidence="2" id="KW-0472">Membrane</keyword>
<accession>A0A210QED7</accession>
<feature type="transmembrane region" description="Helical" evidence="2">
    <location>
        <begin position="248"/>
        <end position="267"/>
    </location>
</feature>
<proteinExistence type="predicted"/>
<evidence type="ECO:0000256" key="2">
    <source>
        <dbReference type="SAM" id="Phobius"/>
    </source>
</evidence>
<protein>
    <submittedName>
        <fullName evidence="3">Monocarboxylate transporter 8</fullName>
    </submittedName>
</protein>
<keyword evidence="4" id="KW-1185">Reference proteome</keyword>
<feature type="transmembrane region" description="Helical" evidence="2">
    <location>
        <begin position="314"/>
        <end position="334"/>
    </location>
</feature>
<feature type="transmembrane region" description="Helical" evidence="2">
    <location>
        <begin position="184"/>
        <end position="205"/>
    </location>
</feature>
<dbReference type="PANTHER" id="PTHR11360">
    <property type="entry name" value="MONOCARBOXYLATE TRANSPORTER"/>
    <property type="match status" value="1"/>
</dbReference>
<feature type="transmembrane region" description="Helical" evidence="2">
    <location>
        <begin position="346"/>
        <end position="369"/>
    </location>
</feature>
<dbReference type="InterPro" id="IPR050327">
    <property type="entry name" value="Proton-linked_MCT"/>
</dbReference>
<organism evidence="3 4">
    <name type="scientific">Mizuhopecten yessoensis</name>
    <name type="common">Japanese scallop</name>
    <name type="synonym">Patinopecten yessoensis</name>
    <dbReference type="NCBI Taxonomy" id="6573"/>
    <lineage>
        <taxon>Eukaryota</taxon>
        <taxon>Metazoa</taxon>
        <taxon>Spiralia</taxon>
        <taxon>Lophotrochozoa</taxon>
        <taxon>Mollusca</taxon>
        <taxon>Bivalvia</taxon>
        <taxon>Autobranchia</taxon>
        <taxon>Pteriomorphia</taxon>
        <taxon>Pectinida</taxon>
        <taxon>Pectinoidea</taxon>
        <taxon>Pectinidae</taxon>
        <taxon>Mizuhopecten</taxon>
    </lineage>
</organism>
<evidence type="ECO:0000313" key="3">
    <source>
        <dbReference type="EMBL" id="OWF47127.1"/>
    </source>
</evidence>
<feature type="transmembrane region" description="Helical" evidence="2">
    <location>
        <begin position="159"/>
        <end position="178"/>
    </location>
</feature>
<feature type="compositionally biased region" description="Low complexity" evidence="1">
    <location>
        <begin position="596"/>
        <end position="607"/>
    </location>
</feature>
<feature type="compositionally biased region" description="Polar residues" evidence="1">
    <location>
        <begin position="1"/>
        <end position="17"/>
    </location>
</feature>
<feature type="compositionally biased region" description="Basic and acidic residues" evidence="1">
    <location>
        <begin position="653"/>
        <end position="662"/>
    </location>
</feature>
<feature type="transmembrane region" description="Helical" evidence="2">
    <location>
        <begin position="381"/>
        <end position="400"/>
    </location>
</feature>
<feature type="compositionally biased region" description="Basic and acidic residues" evidence="1">
    <location>
        <begin position="669"/>
        <end position="688"/>
    </location>
</feature>
<feature type="transmembrane region" description="Helical" evidence="2">
    <location>
        <begin position="440"/>
        <end position="461"/>
    </location>
</feature>
<dbReference type="InterPro" id="IPR011701">
    <property type="entry name" value="MFS"/>
</dbReference>
<dbReference type="Proteomes" id="UP000242188">
    <property type="component" value="Unassembled WGS sequence"/>
</dbReference>
<dbReference type="GO" id="GO:0022857">
    <property type="term" value="F:transmembrane transporter activity"/>
    <property type="evidence" value="ECO:0007669"/>
    <property type="project" value="InterPro"/>
</dbReference>
<evidence type="ECO:0000313" key="4">
    <source>
        <dbReference type="Proteomes" id="UP000242188"/>
    </source>
</evidence>
<sequence length="707" mass="78823">MQASTPGEPQSADITRVSSSLYRHSSSESGTSSEGVKCIPFNPVTRESISGVSITMKTQPRKDGFDPDHKTTTRIDFGDFFPDGGWGWVVTGAATLVNILCNGFHYAFGTLYLCILEQKELKHRADAINTAWLGSVGVSITLFLSPIIATICQRKSPRLYAVIGGLICSLGCLFLAFSTEMDQLFISHCVVLSLGSGITLTSANIIVGRYFRRKRHLAEMIMISGTGLGAAVMSVLFRNLYKKLEWRVALQCLAGILVLTIFAGSLYRSASMYHPRRKVIVHIKSQKKGRRDQEDDNTVAYFDFSALRMRSLQALMCITGIVGLGIYVPFVVMIKTGSEHYDKDMLLLYNVYLGLGFLLGCLIHGYIVIRESKECVISTHHLCQSSCIACGLLTLLLIMAKDFNAFALYAWAFGIFCGGYHYTLKMYTYELVKLKIMERAWGFVAVGQCIPVLIGSPISLYLNRTYDTPKAGYIFSGVSMLLGGLLFFLMPMFEKHKSNQEIIQIAKNTCSKNSAEAAALLDLDLTEAMITKPLNNVQFIVSPSRLKQNGKDTGRIQMQCFIHHKEKERPRQILLSKITEEKEGLRLDFNEVSHASLSSKATDSSSSHSHRRDRFERSELSHSCAHTSEYPSDSTHSNHTGKSAQSESTSSRSGEHRGEHRSEHRKFKKSMDNVRIELFDPPSQEKESTATVSYDSDLYINLCEAQV</sequence>
<dbReference type="AlphaFoldDB" id="A0A210QED7"/>
<dbReference type="Gene3D" id="1.20.1250.20">
    <property type="entry name" value="MFS general substrate transporter like domains"/>
    <property type="match status" value="1"/>
</dbReference>
<keyword evidence="2" id="KW-1133">Transmembrane helix</keyword>
<feature type="transmembrane region" description="Helical" evidence="2">
    <location>
        <begin position="406"/>
        <end position="428"/>
    </location>
</feature>
<dbReference type="PANTHER" id="PTHR11360:SF251">
    <property type="entry name" value="MAJOR FACILITATOR SUPERFAMILY (MFS) PROFILE DOMAIN-CONTAINING PROTEIN"/>
    <property type="match status" value="1"/>
</dbReference>
<feature type="region of interest" description="Disordered" evidence="1">
    <location>
        <begin position="1"/>
        <end position="37"/>
    </location>
</feature>